<dbReference type="PANTHER" id="PTHR34057">
    <property type="entry name" value="ELONGATION FACTOR"/>
    <property type="match status" value="1"/>
</dbReference>
<proteinExistence type="predicted"/>
<feature type="region of interest" description="Disordered" evidence="1">
    <location>
        <begin position="24"/>
        <end position="95"/>
    </location>
</feature>
<dbReference type="Proteomes" id="UP000235145">
    <property type="component" value="Unassembled WGS sequence"/>
</dbReference>
<dbReference type="PANTHER" id="PTHR34057:SF1">
    <property type="entry name" value="ELONGATION FACTOR"/>
    <property type="match status" value="1"/>
</dbReference>
<name>A0A9R1V8P9_LACSA</name>
<feature type="compositionally biased region" description="Acidic residues" evidence="1">
    <location>
        <begin position="398"/>
        <end position="429"/>
    </location>
</feature>
<gene>
    <name evidence="2" type="ORF">LSAT_V11C600323510</name>
</gene>
<comment type="caution">
    <text evidence="2">The sequence shown here is derived from an EMBL/GenBank/DDBJ whole genome shotgun (WGS) entry which is preliminary data.</text>
</comment>
<feature type="compositionally biased region" description="Polar residues" evidence="1">
    <location>
        <begin position="64"/>
        <end position="83"/>
    </location>
</feature>
<dbReference type="AlphaFoldDB" id="A0A9R1V8P9"/>
<sequence>MRPPSFKMEVPADHQYHHRDIKPLLPPHTMPHHHHDPPIEVNELPPAKFKPSLKAAADSDETEYSTSFADTASTNDNNSSALSDTEVESKLHSDTNGFSSSFDEFGGAFRVRRKKLTSHWRNFIRPVMWRCKWAELKIKQFESQASQYAKTIAAYDQTKHLANQSIPEGFTSRSMPFTCQRHHSKLMKRRKRVRVEDTTDAKFYMSKHILFSYHESRKSDTDGASITEDFDDPVLTGQKATSQEELGFEVGNKWSFLEDKDKDKDNEMEYILGKIDIAQTRVHKLKSQLDLLISENVNHLGPTFSTCNNGGGGGGGSCENGVSNSSYGEAAFHIPDIIESTVGLPSSVDVTHHQSHVADSCENIVDNMVVHSNQGDEAEKHNLRNCQLVVVVKQEGEKSEEEEEEGEGEDEQDEEEEEEDEEEDDEEEENTHPGIGIGEEQSSMITSLGTGFQIPKNKRKRGERKPGTANWSKQCPGEPDTSY</sequence>
<accession>A0A9R1V8P9</accession>
<evidence type="ECO:0000313" key="3">
    <source>
        <dbReference type="Proteomes" id="UP000235145"/>
    </source>
</evidence>
<dbReference type="OrthoDB" id="21648at2759"/>
<evidence type="ECO:0000313" key="2">
    <source>
        <dbReference type="EMBL" id="KAJ0201463.1"/>
    </source>
</evidence>
<feature type="region of interest" description="Disordered" evidence="1">
    <location>
        <begin position="394"/>
        <end position="483"/>
    </location>
</feature>
<dbReference type="EMBL" id="NBSK02000006">
    <property type="protein sequence ID" value="KAJ0201463.1"/>
    <property type="molecule type" value="Genomic_DNA"/>
</dbReference>
<evidence type="ECO:0000256" key="1">
    <source>
        <dbReference type="SAM" id="MobiDB-lite"/>
    </source>
</evidence>
<feature type="compositionally biased region" description="Polar residues" evidence="1">
    <location>
        <begin position="440"/>
        <end position="450"/>
    </location>
</feature>
<protein>
    <submittedName>
        <fullName evidence="2">Uncharacterized protein</fullName>
    </submittedName>
</protein>
<organism evidence="2 3">
    <name type="scientific">Lactuca sativa</name>
    <name type="common">Garden lettuce</name>
    <dbReference type="NCBI Taxonomy" id="4236"/>
    <lineage>
        <taxon>Eukaryota</taxon>
        <taxon>Viridiplantae</taxon>
        <taxon>Streptophyta</taxon>
        <taxon>Embryophyta</taxon>
        <taxon>Tracheophyta</taxon>
        <taxon>Spermatophyta</taxon>
        <taxon>Magnoliopsida</taxon>
        <taxon>eudicotyledons</taxon>
        <taxon>Gunneridae</taxon>
        <taxon>Pentapetalae</taxon>
        <taxon>asterids</taxon>
        <taxon>campanulids</taxon>
        <taxon>Asterales</taxon>
        <taxon>Asteraceae</taxon>
        <taxon>Cichorioideae</taxon>
        <taxon>Cichorieae</taxon>
        <taxon>Lactucinae</taxon>
        <taxon>Lactuca</taxon>
    </lineage>
</organism>
<reference evidence="2 3" key="1">
    <citation type="journal article" date="2017" name="Nat. Commun.">
        <title>Genome assembly with in vitro proximity ligation data and whole-genome triplication in lettuce.</title>
        <authorList>
            <person name="Reyes-Chin-Wo S."/>
            <person name="Wang Z."/>
            <person name="Yang X."/>
            <person name="Kozik A."/>
            <person name="Arikit S."/>
            <person name="Song C."/>
            <person name="Xia L."/>
            <person name="Froenicke L."/>
            <person name="Lavelle D.O."/>
            <person name="Truco M.J."/>
            <person name="Xia R."/>
            <person name="Zhu S."/>
            <person name="Xu C."/>
            <person name="Xu H."/>
            <person name="Xu X."/>
            <person name="Cox K."/>
            <person name="Korf I."/>
            <person name="Meyers B.C."/>
            <person name="Michelmore R.W."/>
        </authorList>
    </citation>
    <scope>NUCLEOTIDE SEQUENCE [LARGE SCALE GENOMIC DNA]</scope>
    <source>
        <strain evidence="3">cv. Salinas</strain>
        <tissue evidence="2">Seedlings</tissue>
    </source>
</reference>
<dbReference type="InterPro" id="IPR038745">
    <property type="entry name" value="AT4G37440-like"/>
</dbReference>
<keyword evidence="3" id="KW-1185">Reference proteome</keyword>
<dbReference type="CDD" id="cd11650">
    <property type="entry name" value="AT4G37440_like"/>
    <property type="match status" value="1"/>
</dbReference>